<reference evidence="9" key="2">
    <citation type="submission" date="2024-10" db="UniProtKB">
        <authorList>
            <consortium name="EnsemblProtists"/>
        </authorList>
    </citation>
    <scope>IDENTIFICATION</scope>
</reference>
<keyword evidence="3 8" id="KW-0812">Transmembrane</keyword>
<feature type="transmembrane region" description="Helical" evidence="8">
    <location>
        <begin position="165"/>
        <end position="186"/>
    </location>
</feature>
<comment type="subcellular location">
    <subcellularLocation>
        <location evidence="1">Membrane</location>
        <topology evidence="1">Multi-pass membrane protein</topology>
    </subcellularLocation>
</comment>
<evidence type="ECO:0000256" key="5">
    <source>
        <dbReference type="ARBA" id="ARBA00022989"/>
    </source>
</evidence>
<evidence type="ECO:0000256" key="3">
    <source>
        <dbReference type="ARBA" id="ARBA00022692"/>
    </source>
</evidence>
<evidence type="ECO:0000313" key="9">
    <source>
        <dbReference type="EnsemblProtists" id="EOD36136"/>
    </source>
</evidence>
<sequence length="188" mass="19543">MTCGALGVFLPIILRLVETRSAAGLSPLTWSLQLLGYALFVVYPARSGFPLSSYVEYAVLMAQSLAINCMIRLFAGVAAPSVAAGAAAYCVALALALRCTPLRLAKLCVPAATALLSTALLPQICRNFAARSSGGWSGITASLGIVGNSLRLYTTLRLAGGDRLLLAQFGLGVSLNAILLTQVLVWGV</sequence>
<organism evidence="9 10">
    <name type="scientific">Emiliania huxleyi (strain CCMP1516)</name>
    <dbReference type="NCBI Taxonomy" id="280463"/>
    <lineage>
        <taxon>Eukaryota</taxon>
        <taxon>Haptista</taxon>
        <taxon>Haptophyta</taxon>
        <taxon>Prymnesiophyceae</taxon>
        <taxon>Isochrysidales</taxon>
        <taxon>Noelaerhabdaceae</taxon>
        <taxon>Emiliania</taxon>
    </lineage>
</organism>
<keyword evidence="10" id="KW-1185">Reference proteome</keyword>
<dbReference type="Proteomes" id="UP000013827">
    <property type="component" value="Unassembled WGS sequence"/>
</dbReference>
<accession>A0A0D3KK51</accession>
<evidence type="ECO:0000256" key="7">
    <source>
        <dbReference type="ARBA" id="ARBA00038475"/>
    </source>
</evidence>
<dbReference type="EnsemblProtists" id="EOD36136">
    <property type="protein sequence ID" value="EOD36136"/>
    <property type="gene ID" value="EMIHUDRAFT_313483"/>
</dbReference>
<dbReference type="InterPro" id="IPR006603">
    <property type="entry name" value="PQ-loop_rpt"/>
</dbReference>
<keyword evidence="6 8" id="KW-0472">Membrane</keyword>
<keyword evidence="2" id="KW-0813">Transport</keyword>
<reference evidence="10" key="1">
    <citation type="journal article" date="2013" name="Nature">
        <title>Pan genome of the phytoplankton Emiliania underpins its global distribution.</title>
        <authorList>
            <person name="Read B.A."/>
            <person name="Kegel J."/>
            <person name="Klute M.J."/>
            <person name="Kuo A."/>
            <person name="Lefebvre S.C."/>
            <person name="Maumus F."/>
            <person name="Mayer C."/>
            <person name="Miller J."/>
            <person name="Monier A."/>
            <person name="Salamov A."/>
            <person name="Young J."/>
            <person name="Aguilar M."/>
            <person name="Claverie J.M."/>
            <person name="Frickenhaus S."/>
            <person name="Gonzalez K."/>
            <person name="Herman E.K."/>
            <person name="Lin Y.C."/>
            <person name="Napier J."/>
            <person name="Ogata H."/>
            <person name="Sarno A.F."/>
            <person name="Shmutz J."/>
            <person name="Schroeder D."/>
            <person name="de Vargas C."/>
            <person name="Verret F."/>
            <person name="von Dassow P."/>
            <person name="Valentin K."/>
            <person name="Van de Peer Y."/>
            <person name="Wheeler G."/>
            <person name="Dacks J.B."/>
            <person name="Delwiche C.F."/>
            <person name="Dyhrman S.T."/>
            <person name="Glockner G."/>
            <person name="John U."/>
            <person name="Richards T."/>
            <person name="Worden A.Z."/>
            <person name="Zhang X."/>
            <person name="Grigoriev I.V."/>
            <person name="Allen A.E."/>
            <person name="Bidle K."/>
            <person name="Borodovsky M."/>
            <person name="Bowler C."/>
            <person name="Brownlee C."/>
            <person name="Cock J.M."/>
            <person name="Elias M."/>
            <person name="Gladyshev V.N."/>
            <person name="Groth M."/>
            <person name="Guda C."/>
            <person name="Hadaegh A."/>
            <person name="Iglesias-Rodriguez M.D."/>
            <person name="Jenkins J."/>
            <person name="Jones B.M."/>
            <person name="Lawson T."/>
            <person name="Leese F."/>
            <person name="Lindquist E."/>
            <person name="Lobanov A."/>
            <person name="Lomsadze A."/>
            <person name="Malik S.B."/>
            <person name="Marsh M.E."/>
            <person name="Mackinder L."/>
            <person name="Mock T."/>
            <person name="Mueller-Roeber B."/>
            <person name="Pagarete A."/>
            <person name="Parker M."/>
            <person name="Probert I."/>
            <person name="Quesneville H."/>
            <person name="Raines C."/>
            <person name="Rensing S.A."/>
            <person name="Riano-Pachon D.M."/>
            <person name="Richier S."/>
            <person name="Rokitta S."/>
            <person name="Shiraiwa Y."/>
            <person name="Soanes D.M."/>
            <person name="van der Giezen M."/>
            <person name="Wahlund T.M."/>
            <person name="Williams B."/>
            <person name="Wilson W."/>
            <person name="Wolfe G."/>
            <person name="Wurch L.L."/>
        </authorList>
    </citation>
    <scope>NUCLEOTIDE SEQUENCE</scope>
</reference>
<dbReference type="GeneID" id="17281407"/>
<evidence type="ECO:0008006" key="11">
    <source>
        <dbReference type="Google" id="ProtNLM"/>
    </source>
</evidence>
<feature type="transmembrane region" description="Helical" evidence="8">
    <location>
        <begin position="29"/>
        <end position="45"/>
    </location>
</feature>
<dbReference type="Pfam" id="PF04193">
    <property type="entry name" value="PQ-loop"/>
    <property type="match status" value="1"/>
</dbReference>
<protein>
    <recommendedName>
        <fullName evidence="11">Mannose-P-dolichol utilization defect 1 protein homolog</fullName>
    </recommendedName>
</protein>
<dbReference type="RefSeq" id="XP_005788565.1">
    <property type="nucleotide sequence ID" value="XM_005788508.1"/>
</dbReference>
<dbReference type="GO" id="GO:0016020">
    <property type="term" value="C:membrane"/>
    <property type="evidence" value="ECO:0007669"/>
    <property type="project" value="UniProtKB-SubCell"/>
</dbReference>
<evidence type="ECO:0000256" key="8">
    <source>
        <dbReference type="SAM" id="Phobius"/>
    </source>
</evidence>
<dbReference type="SMART" id="SM00679">
    <property type="entry name" value="CTNS"/>
    <property type="match status" value="2"/>
</dbReference>
<evidence type="ECO:0000256" key="6">
    <source>
        <dbReference type="ARBA" id="ARBA00023136"/>
    </source>
</evidence>
<dbReference type="AlphaFoldDB" id="A0A0D3KK51"/>
<keyword evidence="5 8" id="KW-1133">Transmembrane helix</keyword>
<dbReference type="PANTHER" id="PTHR12226:SF2">
    <property type="entry name" value="MANNOSE-P-DOLICHOL UTILIZATION DEFECT 1 PROTEIN"/>
    <property type="match status" value="1"/>
</dbReference>
<evidence type="ECO:0000313" key="10">
    <source>
        <dbReference type="Proteomes" id="UP000013827"/>
    </source>
</evidence>
<evidence type="ECO:0000256" key="1">
    <source>
        <dbReference type="ARBA" id="ARBA00004141"/>
    </source>
</evidence>
<name>A0A0D3KK51_EMIH1</name>
<feature type="transmembrane region" description="Helical" evidence="8">
    <location>
        <begin position="81"/>
        <end position="97"/>
    </location>
</feature>
<dbReference type="InterPro" id="IPR016817">
    <property type="entry name" value="MannP-dilichol_defect-1"/>
</dbReference>
<dbReference type="PANTHER" id="PTHR12226">
    <property type="entry name" value="MANNOSE-P-DOLICHOL UTILIZATION DEFECT 1 LEC35 -RELATED"/>
    <property type="match status" value="1"/>
</dbReference>
<comment type="similarity">
    <text evidence="7">Belongs to the MPDU1 (TC 2.A.43.3) family.</text>
</comment>
<evidence type="ECO:0000256" key="4">
    <source>
        <dbReference type="ARBA" id="ARBA00022737"/>
    </source>
</evidence>
<dbReference type="Gene3D" id="1.20.1280.290">
    <property type="match status" value="2"/>
</dbReference>
<dbReference type="PaxDb" id="2903-EOD36136"/>
<evidence type="ECO:0000256" key="2">
    <source>
        <dbReference type="ARBA" id="ARBA00022448"/>
    </source>
</evidence>
<dbReference type="HOGENOM" id="CLU_1443516_0_0_1"/>
<dbReference type="KEGG" id="ehx:EMIHUDRAFT_313483"/>
<keyword evidence="4" id="KW-0677">Repeat</keyword>
<dbReference type="eggNOG" id="KOG3211">
    <property type="taxonomic scope" value="Eukaryota"/>
</dbReference>
<proteinExistence type="inferred from homology"/>